<dbReference type="EMBL" id="JAHEAC010000007">
    <property type="protein sequence ID" value="MBX8643422.1"/>
    <property type="molecule type" value="Genomic_DNA"/>
</dbReference>
<proteinExistence type="predicted"/>
<reference evidence="1" key="1">
    <citation type="submission" date="2021-05" db="EMBL/GenBank/DDBJ databases">
        <title>Genomic insights into ecological role and evolution of a novel Thermoplasmata order Candidatus Sysuiplasmatales.</title>
        <authorList>
            <person name="Yuan Y."/>
        </authorList>
    </citation>
    <scope>NUCLEOTIDE SEQUENCE</scope>
    <source>
        <strain evidence="1">TUT19-bin139</strain>
    </source>
</reference>
<comment type="caution">
    <text evidence="1">The sequence shown here is derived from an EMBL/GenBank/DDBJ whole genome shotgun (WGS) entry which is preliminary data.</text>
</comment>
<dbReference type="AlphaFoldDB" id="A0A8J8CDA1"/>
<sequence>MFTTDFQSVRCPPEFVTAHIAGKLLTTHVREKNEIPIGPYYMDASYSKVHVMMLVRKGKRGKR</sequence>
<name>A0A8J8CDA1_9ARCH</name>
<accession>A0A8J8CDA1</accession>
<evidence type="ECO:0000313" key="2">
    <source>
        <dbReference type="Proteomes" id="UP000750197"/>
    </source>
</evidence>
<protein>
    <submittedName>
        <fullName evidence="1">Uncharacterized protein</fullName>
    </submittedName>
</protein>
<gene>
    <name evidence="1" type="ORF">KIY12_01650</name>
</gene>
<evidence type="ECO:0000313" key="1">
    <source>
        <dbReference type="EMBL" id="MBX8643422.1"/>
    </source>
</evidence>
<organism evidence="1 2">
    <name type="scientific">Candidatus Sysuiplasma superficiale</name>
    <dbReference type="NCBI Taxonomy" id="2823368"/>
    <lineage>
        <taxon>Archaea</taxon>
        <taxon>Methanobacteriati</taxon>
        <taxon>Thermoplasmatota</taxon>
        <taxon>Thermoplasmata</taxon>
        <taxon>Candidatus Sysuiplasmatales</taxon>
        <taxon>Candidatus Sysuiplasmataceae</taxon>
        <taxon>Candidatus Sysuiplasma</taxon>
    </lineage>
</organism>
<dbReference type="Proteomes" id="UP000750197">
    <property type="component" value="Unassembled WGS sequence"/>
</dbReference>